<dbReference type="Pfam" id="PF10948">
    <property type="entry name" value="DUF2635"/>
    <property type="match status" value="1"/>
</dbReference>
<evidence type="ECO:0000313" key="3">
    <source>
        <dbReference type="Proteomes" id="UP000596176"/>
    </source>
</evidence>
<accession>A0A7U0RNC9</accession>
<organism evidence="2 3">
    <name type="scientific">Serratia proteamaculans</name>
    <dbReference type="NCBI Taxonomy" id="28151"/>
    <lineage>
        <taxon>Bacteria</taxon>
        <taxon>Pseudomonadati</taxon>
        <taxon>Pseudomonadota</taxon>
        <taxon>Gammaproteobacteria</taxon>
        <taxon>Enterobacterales</taxon>
        <taxon>Yersiniaceae</taxon>
        <taxon>Serratia</taxon>
    </lineage>
</organism>
<evidence type="ECO:0000256" key="1">
    <source>
        <dbReference type="SAM" id="MobiDB-lite"/>
    </source>
</evidence>
<dbReference type="InterPro" id="IPR024400">
    <property type="entry name" value="DUF2635"/>
</dbReference>
<dbReference type="RefSeq" id="WP_207977146.1">
    <property type="nucleotide sequence ID" value="NZ_CP068391.1"/>
</dbReference>
<dbReference type="AlphaFoldDB" id="A0A7U0RNC9"/>
<name>A0A7U0RNC9_SERPR</name>
<sequence>MFVKPAPGRIVRDPVKGTFLPESGEQVPENIFWGRRLKDGDVEKFDPKAAAKPATGKKSQENDQ</sequence>
<evidence type="ECO:0000313" key="2">
    <source>
        <dbReference type="EMBL" id="QQX53297.1"/>
    </source>
</evidence>
<dbReference type="EMBL" id="CP068391">
    <property type="protein sequence ID" value="QQX53297.1"/>
    <property type="molecule type" value="Genomic_DNA"/>
</dbReference>
<dbReference type="Proteomes" id="UP000596176">
    <property type="component" value="Chromosome"/>
</dbReference>
<proteinExistence type="predicted"/>
<gene>
    <name evidence="2" type="ORF">JKX24_24620</name>
</gene>
<reference evidence="2 3" key="1">
    <citation type="submission" date="2021-01" db="EMBL/GenBank/DDBJ databases">
        <title>Chromosome sequence of Serratia proteamaculans strain 94 rif-r, isolated from spoiled beef.</title>
        <authorList>
            <person name="Zaytseva Y.V."/>
            <person name="Iablokov S.N."/>
            <person name="Klyukina A."/>
        </authorList>
    </citation>
    <scope>NUCLEOTIDE SEQUENCE [LARGE SCALE GENOMIC DNA]</scope>
    <source>
        <strain evidence="2 3">94 rif-r</strain>
    </source>
</reference>
<protein>
    <submittedName>
        <fullName evidence="2">DUF2635 domain-containing protein</fullName>
    </submittedName>
</protein>
<feature type="region of interest" description="Disordered" evidence="1">
    <location>
        <begin position="42"/>
        <end position="64"/>
    </location>
</feature>